<dbReference type="AlphaFoldDB" id="A0A915KAH7"/>
<keyword evidence="1" id="KW-1185">Reference proteome</keyword>
<protein>
    <submittedName>
        <fullName evidence="2">Uncharacterized protein</fullName>
    </submittedName>
</protein>
<organism evidence="1 2">
    <name type="scientific">Romanomermis culicivorax</name>
    <name type="common">Nematode worm</name>
    <dbReference type="NCBI Taxonomy" id="13658"/>
    <lineage>
        <taxon>Eukaryota</taxon>
        <taxon>Metazoa</taxon>
        <taxon>Ecdysozoa</taxon>
        <taxon>Nematoda</taxon>
        <taxon>Enoplea</taxon>
        <taxon>Dorylaimia</taxon>
        <taxon>Mermithida</taxon>
        <taxon>Mermithoidea</taxon>
        <taxon>Mermithidae</taxon>
        <taxon>Romanomermis</taxon>
    </lineage>
</organism>
<reference evidence="2" key="1">
    <citation type="submission" date="2022-11" db="UniProtKB">
        <authorList>
            <consortium name="WormBaseParasite"/>
        </authorList>
    </citation>
    <scope>IDENTIFICATION</scope>
</reference>
<evidence type="ECO:0000313" key="1">
    <source>
        <dbReference type="Proteomes" id="UP000887565"/>
    </source>
</evidence>
<dbReference type="WBParaSite" id="nRc.2.0.1.t35702-RA">
    <property type="protein sequence ID" value="nRc.2.0.1.t35702-RA"/>
    <property type="gene ID" value="nRc.2.0.1.g35702"/>
</dbReference>
<accession>A0A915KAH7</accession>
<proteinExistence type="predicted"/>
<sequence length="132" mass="14777">MNNKQAQDFELLTICSVPSEKANIDKPGDVVTVDCIENIVKKDWIDPVSNVPISENDIIYLKRAGTGFSSTNEKLEAKLARPVMELHMYTAGHVSHGRTSPLHNNRNTGSVVQMEERCTIVTETRVRIPDEQ</sequence>
<name>A0A915KAH7_ROMCU</name>
<evidence type="ECO:0000313" key="2">
    <source>
        <dbReference type="WBParaSite" id="nRc.2.0.1.t35702-RA"/>
    </source>
</evidence>
<dbReference type="Proteomes" id="UP000887565">
    <property type="component" value="Unplaced"/>
</dbReference>